<protein>
    <submittedName>
        <fullName evidence="1">Uncharacterized protein</fullName>
    </submittedName>
</protein>
<accession>A0A0F9EU65</accession>
<proteinExistence type="predicted"/>
<dbReference type="EMBL" id="LAZR01035499">
    <property type="protein sequence ID" value="KKL27338.1"/>
    <property type="molecule type" value="Genomic_DNA"/>
</dbReference>
<comment type="caution">
    <text evidence="1">The sequence shown here is derived from an EMBL/GenBank/DDBJ whole genome shotgun (WGS) entry which is preliminary data.</text>
</comment>
<name>A0A0F9EU65_9ZZZZ</name>
<sequence length="80" mass="9210">MAHNGQGPIIDKAKEFRARMVGIVEQGKRLMEKLDRLCISCGWCHDNAVQTVEWIPIRLSCMAAWFQRLRMRRCQHGGLG</sequence>
<organism evidence="1">
    <name type="scientific">marine sediment metagenome</name>
    <dbReference type="NCBI Taxonomy" id="412755"/>
    <lineage>
        <taxon>unclassified sequences</taxon>
        <taxon>metagenomes</taxon>
        <taxon>ecological metagenomes</taxon>
    </lineage>
</organism>
<gene>
    <name evidence="1" type="ORF">LCGC14_2386170</name>
</gene>
<evidence type="ECO:0000313" key="1">
    <source>
        <dbReference type="EMBL" id="KKL27338.1"/>
    </source>
</evidence>
<dbReference type="AlphaFoldDB" id="A0A0F9EU65"/>
<reference evidence="1" key="1">
    <citation type="journal article" date="2015" name="Nature">
        <title>Complex archaea that bridge the gap between prokaryotes and eukaryotes.</title>
        <authorList>
            <person name="Spang A."/>
            <person name="Saw J.H."/>
            <person name="Jorgensen S.L."/>
            <person name="Zaremba-Niedzwiedzka K."/>
            <person name="Martijn J."/>
            <person name="Lind A.E."/>
            <person name="van Eijk R."/>
            <person name="Schleper C."/>
            <person name="Guy L."/>
            <person name="Ettema T.J."/>
        </authorList>
    </citation>
    <scope>NUCLEOTIDE SEQUENCE</scope>
</reference>